<sequence length="261" mass="26937">MPTRLHRVAAGLALSLPLFLAVSTAQAQTDTPLPKLAAGSIESKANGRIELQPEAHMPLFVEFDRSPALTQVLATALEAQGVRTTTDRSAAKSTLSIRGDVVLIGGPVFHKGAKVAMGEATERTLAANAANRTPSAGEAANAAVGVALNAAALKSATTPFWSGLAVSRMADVLGEASGIKGAFNTALTGDPRGICLSRCEDWKKVKQTAYAFVTFTSSDGKQELRVLASAFSETLAPEEVVAEALSKAVGSIMPLPAATKP</sequence>
<organism evidence="2 3">
    <name type="scientific">Pseudaquabacterium inlustre</name>
    <dbReference type="NCBI Taxonomy" id="2984192"/>
    <lineage>
        <taxon>Bacteria</taxon>
        <taxon>Pseudomonadati</taxon>
        <taxon>Pseudomonadota</taxon>
        <taxon>Betaproteobacteria</taxon>
        <taxon>Burkholderiales</taxon>
        <taxon>Sphaerotilaceae</taxon>
        <taxon>Pseudaquabacterium</taxon>
    </lineage>
</organism>
<evidence type="ECO:0000313" key="2">
    <source>
        <dbReference type="EMBL" id="MEK8049571.1"/>
    </source>
</evidence>
<name>A0ABU9CCG9_9BURK</name>
<keyword evidence="3" id="KW-1185">Reference proteome</keyword>
<dbReference type="Proteomes" id="UP001365405">
    <property type="component" value="Unassembled WGS sequence"/>
</dbReference>
<protein>
    <submittedName>
        <fullName evidence="2">Uncharacterized protein</fullName>
    </submittedName>
</protein>
<dbReference type="EMBL" id="JBBUTH010000002">
    <property type="protein sequence ID" value="MEK8049571.1"/>
    <property type="molecule type" value="Genomic_DNA"/>
</dbReference>
<dbReference type="RefSeq" id="WP_341409252.1">
    <property type="nucleotide sequence ID" value="NZ_JBBUTH010000002.1"/>
</dbReference>
<evidence type="ECO:0000313" key="3">
    <source>
        <dbReference type="Proteomes" id="UP001365405"/>
    </source>
</evidence>
<feature type="signal peptide" evidence="1">
    <location>
        <begin position="1"/>
        <end position="27"/>
    </location>
</feature>
<proteinExistence type="predicted"/>
<comment type="caution">
    <text evidence="2">The sequence shown here is derived from an EMBL/GenBank/DDBJ whole genome shotgun (WGS) entry which is preliminary data.</text>
</comment>
<feature type="chain" id="PRO_5047142450" evidence="1">
    <location>
        <begin position="28"/>
        <end position="261"/>
    </location>
</feature>
<reference evidence="2 3" key="1">
    <citation type="submission" date="2024-04" db="EMBL/GenBank/DDBJ databases">
        <title>Novel species of the genus Ideonella isolated from streams.</title>
        <authorList>
            <person name="Lu H."/>
        </authorList>
    </citation>
    <scope>NUCLEOTIDE SEQUENCE [LARGE SCALE GENOMIC DNA]</scope>
    <source>
        <strain evidence="2 3">DXS22W</strain>
    </source>
</reference>
<keyword evidence="1" id="KW-0732">Signal</keyword>
<evidence type="ECO:0000256" key="1">
    <source>
        <dbReference type="SAM" id="SignalP"/>
    </source>
</evidence>
<accession>A0ABU9CCG9</accession>
<gene>
    <name evidence="2" type="ORF">AACH10_04905</name>
</gene>